<gene>
    <name evidence="1" type="ORF">BCB44BAC_02452</name>
</gene>
<sequence>MKSTDLFKETVTSRIEIGFSNLEENWSSAEAIYTPEGNLEILGHSSHAALGV</sequence>
<evidence type="ECO:0000313" key="2">
    <source>
        <dbReference type="Proteomes" id="UP000242164"/>
    </source>
</evidence>
<dbReference type="EMBL" id="FMIK01000029">
    <property type="protein sequence ID" value="SCL94833.1"/>
    <property type="molecule type" value="Genomic_DNA"/>
</dbReference>
<protein>
    <submittedName>
        <fullName evidence="1">Uncharacterized protein</fullName>
    </submittedName>
</protein>
<name>A0AAX2CIH5_9BACI</name>
<organism evidence="1 2">
    <name type="scientific">Bacillus cytotoxicus</name>
    <dbReference type="NCBI Taxonomy" id="580165"/>
    <lineage>
        <taxon>Bacteria</taxon>
        <taxon>Bacillati</taxon>
        <taxon>Bacillota</taxon>
        <taxon>Bacilli</taxon>
        <taxon>Bacillales</taxon>
        <taxon>Bacillaceae</taxon>
        <taxon>Bacillus</taxon>
        <taxon>Bacillus cereus group</taxon>
    </lineage>
</organism>
<evidence type="ECO:0000313" key="1">
    <source>
        <dbReference type="EMBL" id="SCL94833.1"/>
    </source>
</evidence>
<dbReference type="RefSeq" id="WP_157671235.1">
    <property type="nucleotide sequence ID" value="NZ_CP024101.1"/>
</dbReference>
<reference evidence="1 2" key="1">
    <citation type="submission" date="2016-08" db="EMBL/GenBank/DDBJ databases">
        <authorList>
            <person name="Loux V."/>
            <person name="Rue O."/>
        </authorList>
    </citation>
    <scope>NUCLEOTIDE SEQUENCE [LARGE SCALE GENOMIC DNA]</scope>
    <source>
        <strain evidence="1 2">AFSSA_08CEB44bac</strain>
    </source>
</reference>
<comment type="caution">
    <text evidence="1">The sequence shown here is derived from an EMBL/GenBank/DDBJ whole genome shotgun (WGS) entry which is preliminary data.</text>
</comment>
<dbReference type="Proteomes" id="UP000242164">
    <property type="component" value="Unassembled WGS sequence"/>
</dbReference>
<dbReference type="AlphaFoldDB" id="A0AAX2CIH5"/>
<dbReference type="GeneID" id="51609339"/>
<proteinExistence type="predicted"/>
<accession>A0AAX2CIH5</accession>